<feature type="domain" description="Potassium channel inwardly rectifying transmembrane" evidence="13">
    <location>
        <begin position="49"/>
        <end position="190"/>
    </location>
</feature>
<gene>
    <name evidence="15" type="ORF">CUNI_LOCUS20762</name>
</gene>
<keyword evidence="9 12" id="KW-0472">Membrane</keyword>
<dbReference type="GO" id="GO:0034702">
    <property type="term" value="C:monoatomic ion channel complex"/>
    <property type="evidence" value="ECO:0007669"/>
    <property type="project" value="UniProtKB-KW"/>
</dbReference>
<dbReference type="GO" id="GO:0005242">
    <property type="term" value="F:inward rectifier potassium channel activity"/>
    <property type="evidence" value="ECO:0007669"/>
    <property type="project" value="InterPro"/>
</dbReference>
<evidence type="ECO:0000256" key="11">
    <source>
        <dbReference type="RuleBase" id="RU003822"/>
    </source>
</evidence>
<dbReference type="Pfam" id="PF01007">
    <property type="entry name" value="IRK"/>
    <property type="match status" value="1"/>
</dbReference>
<evidence type="ECO:0000256" key="7">
    <source>
        <dbReference type="ARBA" id="ARBA00022989"/>
    </source>
</evidence>
<evidence type="ECO:0000313" key="15">
    <source>
        <dbReference type="EMBL" id="CAG5135204.1"/>
    </source>
</evidence>
<dbReference type="Proteomes" id="UP000678393">
    <property type="component" value="Unassembled WGS sequence"/>
</dbReference>
<dbReference type="InterPro" id="IPR041647">
    <property type="entry name" value="IRK_C"/>
</dbReference>
<evidence type="ECO:0000256" key="3">
    <source>
        <dbReference type="ARBA" id="ARBA00022538"/>
    </source>
</evidence>
<dbReference type="Gene3D" id="2.60.40.1400">
    <property type="entry name" value="G protein-activated inward rectifier potassium channel 1"/>
    <property type="match status" value="1"/>
</dbReference>
<evidence type="ECO:0000313" key="16">
    <source>
        <dbReference type="Proteomes" id="UP000678393"/>
    </source>
</evidence>
<evidence type="ECO:0000256" key="12">
    <source>
        <dbReference type="SAM" id="Phobius"/>
    </source>
</evidence>
<dbReference type="GO" id="GO:1990573">
    <property type="term" value="P:potassium ion import across plasma membrane"/>
    <property type="evidence" value="ECO:0007669"/>
    <property type="project" value="TreeGrafter"/>
</dbReference>
<protein>
    <submittedName>
        <fullName evidence="15">Uncharacterized protein</fullName>
    </submittedName>
</protein>
<dbReference type="InterPro" id="IPR016449">
    <property type="entry name" value="K_chnl_inward-rec_Kir"/>
</dbReference>
<keyword evidence="4 11" id="KW-0812">Transmembrane</keyword>
<dbReference type="PRINTS" id="PR01320">
    <property type="entry name" value="KIRCHANNEL"/>
</dbReference>
<evidence type="ECO:0000256" key="4">
    <source>
        <dbReference type="ARBA" id="ARBA00022692"/>
    </source>
</evidence>
<dbReference type="GO" id="GO:0005886">
    <property type="term" value="C:plasma membrane"/>
    <property type="evidence" value="ECO:0007669"/>
    <property type="project" value="TreeGrafter"/>
</dbReference>
<feature type="non-terminal residue" evidence="15">
    <location>
        <position position="289"/>
    </location>
</feature>
<dbReference type="Gene3D" id="1.10.287.70">
    <property type="match status" value="1"/>
</dbReference>
<comment type="similarity">
    <text evidence="11">Belongs to the inward rectifier-type potassium channel (TC 1.A.2.1) family.</text>
</comment>
<comment type="caution">
    <text evidence="15">The sequence shown here is derived from an EMBL/GenBank/DDBJ whole genome shotgun (WGS) entry which is preliminary data.</text>
</comment>
<evidence type="ECO:0000256" key="6">
    <source>
        <dbReference type="ARBA" id="ARBA00022958"/>
    </source>
</evidence>
<reference evidence="15" key="1">
    <citation type="submission" date="2021-04" db="EMBL/GenBank/DDBJ databases">
        <authorList>
            <consortium name="Molecular Ecology Group"/>
        </authorList>
    </citation>
    <scope>NUCLEOTIDE SEQUENCE</scope>
</reference>
<keyword evidence="7 12" id="KW-1133">Transmembrane helix</keyword>
<sequence length="289" mass="33857">LVKYVLFSLTSQRTESWPAQWTVINEKKKEDVSLEFINKRIQPPNMLFRKQGQRNIVYRGIKLKRWKYLKDIYVTMLDMKWRWAFLLIFTGFSSSMLLFSAIYYLMCHVHGDFDQVNKAKPDFMPCLVGVNNFWDMLLFSMETQSTIGYGTLYPNAECGPVIPVVFIQITLGFLLETTLLGFMFMKLARPKHRRHTLIFSKKASICLEDSHMTLQIRVGDIRDTHLIDAKVHGILIKTYTTAEQHVYPLYQFNVEFKAHGMKDHLFLFYPMVLSHEITQDSPLYDVTAA</sequence>
<dbReference type="PANTHER" id="PTHR11767:SF102">
    <property type="entry name" value="INWARDLY RECTIFYING POTASSIUM CHANNEL 1, ISOFORM F"/>
    <property type="match status" value="1"/>
</dbReference>
<comment type="subcellular location">
    <subcellularLocation>
        <location evidence="1 11">Membrane</location>
        <topology evidence="1 11">Multi-pass membrane protein</topology>
    </subcellularLocation>
</comment>
<proteinExistence type="inferred from homology"/>
<dbReference type="AlphaFoldDB" id="A0A8S4A1L8"/>
<dbReference type="InterPro" id="IPR013518">
    <property type="entry name" value="K_chnl_inward-rec_Kir_cyto"/>
</dbReference>
<feature type="domain" description="Inward rectifier potassium channel C-terminal" evidence="14">
    <location>
        <begin position="197"/>
        <end position="288"/>
    </location>
</feature>
<dbReference type="SUPFAM" id="SSF81296">
    <property type="entry name" value="E set domains"/>
    <property type="match status" value="1"/>
</dbReference>
<keyword evidence="3 11" id="KW-0633">Potassium transport</keyword>
<evidence type="ECO:0000259" key="14">
    <source>
        <dbReference type="Pfam" id="PF17655"/>
    </source>
</evidence>
<keyword evidence="6 11" id="KW-0630">Potassium</keyword>
<evidence type="ECO:0000256" key="1">
    <source>
        <dbReference type="ARBA" id="ARBA00004141"/>
    </source>
</evidence>
<dbReference type="PANTHER" id="PTHR11767">
    <property type="entry name" value="INWARD RECTIFIER POTASSIUM CHANNEL"/>
    <property type="match status" value="1"/>
</dbReference>
<feature type="transmembrane region" description="Helical" evidence="12">
    <location>
        <begin position="83"/>
        <end position="106"/>
    </location>
</feature>
<feature type="non-terminal residue" evidence="15">
    <location>
        <position position="1"/>
    </location>
</feature>
<dbReference type="OrthoDB" id="273257at2759"/>
<name>A0A8S4A1L8_9EUPU</name>
<dbReference type="InterPro" id="IPR014756">
    <property type="entry name" value="Ig_E-set"/>
</dbReference>
<accession>A0A8S4A1L8</accession>
<evidence type="ECO:0000256" key="8">
    <source>
        <dbReference type="ARBA" id="ARBA00023065"/>
    </source>
</evidence>
<keyword evidence="8 11" id="KW-0406">Ion transport</keyword>
<keyword evidence="2 11" id="KW-0813">Transport</keyword>
<feature type="transmembrane region" description="Helical" evidence="12">
    <location>
        <begin position="161"/>
        <end position="185"/>
    </location>
</feature>
<evidence type="ECO:0000256" key="2">
    <source>
        <dbReference type="ARBA" id="ARBA00022448"/>
    </source>
</evidence>
<organism evidence="15 16">
    <name type="scientific">Candidula unifasciata</name>
    <dbReference type="NCBI Taxonomy" id="100452"/>
    <lineage>
        <taxon>Eukaryota</taxon>
        <taxon>Metazoa</taxon>
        <taxon>Spiralia</taxon>
        <taxon>Lophotrochozoa</taxon>
        <taxon>Mollusca</taxon>
        <taxon>Gastropoda</taxon>
        <taxon>Heterobranchia</taxon>
        <taxon>Euthyneura</taxon>
        <taxon>Panpulmonata</taxon>
        <taxon>Eupulmonata</taxon>
        <taxon>Stylommatophora</taxon>
        <taxon>Helicina</taxon>
        <taxon>Helicoidea</taxon>
        <taxon>Geomitridae</taxon>
        <taxon>Candidula</taxon>
    </lineage>
</organism>
<evidence type="ECO:0000256" key="5">
    <source>
        <dbReference type="ARBA" id="ARBA00022882"/>
    </source>
</evidence>
<keyword evidence="16" id="KW-1185">Reference proteome</keyword>
<dbReference type="Pfam" id="PF17655">
    <property type="entry name" value="IRK_C"/>
    <property type="match status" value="1"/>
</dbReference>
<keyword evidence="5 11" id="KW-0851">Voltage-gated channel</keyword>
<evidence type="ECO:0000256" key="10">
    <source>
        <dbReference type="ARBA" id="ARBA00023303"/>
    </source>
</evidence>
<dbReference type="EMBL" id="CAJHNH020008013">
    <property type="protein sequence ID" value="CAG5135204.1"/>
    <property type="molecule type" value="Genomic_DNA"/>
</dbReference>
<dbReference type="InterPro" id="IPR040445">
    <property type="entry name" value="Kir_TM"/>
</dbReference>
<dbReference type="GO" id="GO:0034765">
    <property type="term" value="P:regulation of monoatomic ion transmembrane transport"/>
    <property type="evidence" value="ECO:0007669"/>
    <property type="project" value="TreeGrafter"/>
</dbReference>
<keyword evidence="10 11" id="KW-0407">Ion channel</keyword>
<evidence type="ECO:0000256" key="9">
    <source>
        <dbReference type="ARBA" id="ARBA00023136"/>
    </source>
</evidence>
<evidence type="ECO:0000259" key="13">
    <source>
        <dbReference type="Pfam" id="PF01007"/>
    </source>
</evidence>
<dbReference type="SUPFAM" id="SSF81324">
    <property type="entry name" value="Voltage-gated potassium channels"/>
    <property type="match status" value="1"/>
</dbReference>